<evidence type="ECO:0000256" key="2">
    <source>
        <dbReference type="ARBA" id="ARBA00022490"/>
    </source>
</evidence>
<evidence type="ECO:0000259" key="4">
    <source>
        <dbReference type="PROSITE" id="PS50945"/>
    </source>
</evidence>
<keyword evidence="2" id="KW-0963">Cytoplasm</keyword>
<evidence type="ECO:0000256" key="1">
    <source>
        <dbReference type="ARBA" id="ARBA00004496"/>
    </source>
</evidence>
<evidence type="ECO:0000313" key="6">
    <source>
        <dbReference type="Proteomes" id="UP001208570"/>
    </source>
</evidence>
<dbReference type="Gene3D" id="1.20.1410.10">
    <property type="entry name" value="I/LWEQ domain"/>
    <property type="match status" value="1"/>
</dbReference>
<dbReference type="SUPFAM" id="SSF109885">
    <property type="entry name" value="I/LWEQ domain"/>
    <property type="match status" value="2"/>
</dbReference>
<dbReference type="EMBL" id="JAODUP010000379">
    <property type="protein sequence ID" value="KAK2151016.1"/>
    <property type="molecule type" value="Genomic_DNA"/>
</dbReference>
<dbReference type="Pfam" id="PF21896">
    <property type="entry name" value="Talin_IBS2B"/>
    <property type="match status" value="2"/>
</dbReference>
<comment type="caution">
    <text evidence="5">The sequence shown here is derived from an EMBL/GenBank/DDBJ whole genome shotgun (WGS) entry which is preliminary data.</text>
</comment>
<organism evidence="5 6">
    <name type="scientific">Paralvinella palmiformis</name>
    <dbReference type="NCBI Taxonomy" id="53620"/>
    <lineage>
        <taxon>Eukaryota</taxon>
        <taxon>Metazoa</taxon>
        <taxon>Spiralia</taxon>
        <taxon>Lophotrochozoa</taxon>
        <taxon>Annelida</taxon>
        <taxon>Polychaeta</taxon>
        <taxon>Sedentaria</taxon>
        <taxon>Canalipalpata</taxon>
        <taxon>Terebellida</taxon>
        <taxon>Terebelliformia</taxon>
        <taxon>Alvinellidae</taxon>
        <taxon>Paralvinella</taxon>
    </lineage>
</organism>
<reference evidence="5" key="1">
    <citation type="journal article" date="2023" name="Mol. Biol. Evol.">
        <title>Third-Generation Sequencing Reveals the Adaptive Role of the Epigenome in Three Deep-Sea Polychaetes.</title>
        <authorList>
            <person name="Perez M."/>
            <person name="Aroh O."/>
            <person name="Sun Y."/>
            <person name="Lan Y."/>
            <person name="Juniper S.K."/>
            <person name="Young C.R."/>
            <person name="Angers B."/>
            <person name="Qian P.Y."/>
        </authorList>
    </citation>
    <scope>NUCLEOTIDE SEQUENCE</scope>
    <source>
        <strain evidence="5">P08H-3</strain>
    </source>
</reference>
<dbReference type="CDD" id="cd12150">
    <property type="entry name" value="talin-RS"/>
    <property type="match status" value="1"/>
</dbReference>
<evidence type="ECO:0000256" key="3">
    <source>
        <dbReference type="SAM" id="MobiDB-lite"/>
    </source>
</evidence>
<dbReference type="FunFam" id="1.20.120.230:FF:000002">
    <property type="entry name" value="Talin 2"/>
    <property type="match status" value="1"/>
</dbReference>
<dbReference type="Gene3D" id="1.20.120.230">
    <property type="entry name" value="Alpha-catenin/vinculin-like"/>
    <property type="match status" value="1"/>
</dbReference>
<dbReference type="InterPro" id="IPR002558">
    <property type="entry name" value="ILWEQ_dom"/>
</dbReference>
<gene>
    <name evidence="5" type="ORF">LSH36_379g01080</name>
</gene>
<feature type="region of interest" description="Disordered" evidence="3">
    <location>
        <begin position="1178"/>
        <end position="1198"/>
    </location>
</feature>
<keyword evidence="6" id="KW-1185">Reference proteome</keyword>
<dbReference type="Pfam" id="PF08913">
    <property type="entry name" value="VBS"/>
    <property type="match status" value="1"/>
</dbReference>
<sequence length="1198" mass="127811">MAPFCTHSVLAVTVSLALPSTENVVLWRFFVNIVLFSSQFQALADAMTGISNSAKQGELDHFCDAVRNFANAVCGLTENSAQTAYLVGIADPTSEPGRPGLVDQSQYARANQAIQMACQSLSDPATSQQQVLNAATIIAKQTSALCNSCRVASSKTSNAVAKRHFVQSAKDVANNTAALVRAIKALDGDFSDDNRKKCAEAARPLLQSVDELTTYASSPEFASIPAKISLKGRQAQEAILTADRGLIDGACNMIQSAKQLAVNPRDPPTYQQYSAHSHGVSESIKKLVTSIRESAPGQKECERALERINSSMHQLDQASLSAVGQSLRPLEGKTLQGYQDQVINSTKQMLDLVHAIRCAAKAEPENLGHLVSSLASYLEPMADGSIGCASKTVNSRQQMNILDQSKTATEAAAQLIVTAKEAGGNPKALHTHKNVDEAAEGASEMLQELLLTMEDSASAAGYTSAMIDNISKSMALVDERGVLNENLSYVDYQTNMVALARKIARNAHDMNVKSSSNVEGLGALANLLTRDYNQLSQDSKGAIALCSNQDISNRIKIAVQDLGTSCIDLVKDAGNLQVNPTDGFSKRELQEHARKVTERVTNVLAALQAGSRGTQACINAASTVSGIIGDLDTTIMFATAGTLNPEGDESFANHRENILKTAKALVEDTKTLVTGAASNQEQLANAAQSAVMTITRLADCVKMGAASLGSEQPEAQVLLINAVKDVASALGELISATKNASGKTAQDPAMSMLKDSAKVMVTNVTSLLKTVKTVEDEAARGTRALESSIEAIGQELRNYVATDHVEKRMTPEELIRHTKPITIATGKAVAAGNSGKQEDVIVAANMGRKAVFDLLKACKGASLGAETPDVRHRVVDSGRFCSESYKDLLEHVNNVIQHPSVENKQKLASLSKRVATAVTEIVQAAEVLKGTDWVDPHDPTVIAESELLSAANAIEAAAKKLTQLKPRVQPKQVNENLNFEEQILEAAKSIAAATAALVKAASAAQRELIAQGKIGQFSSEQEEDSQWSQGLISAARLVAVAVQSLCEAANAMVQGHGSEEKLISSAKQVASSTAQLLVACKVKADAESPAMRRLQLLKTPQNLKLIIVIVLQAAGNAVKRATEALVRAAQQVKDGWDQPDGDFMVNDRMVGGIAQMITAQEEILIKEKELEQARRKLENIRRAKYKDRPPGDDSGTEF</sequence>
<proteinExistence type="predicted"/>
<dbReference type="InterPro" id="IPR036723">
    <property type="entry name" value="Alpha-catenin/vinculin-like_sf"/>
</dbReference>
<evidence type="ECO:0000313" key="5">
    <source>
        <dbReference type="EMBL" id="KAK2151016.1"/>
    </source>
</evidence>
<dbReference type="GO" id="GO:0005925">
    <property type="term" value="C:focal adhesion"/>
    <property type="evidence" value="ECO:0007669"/>
    <property type="project" value="TreeGrafter"/>
</dbReference>
<dbReference type="InterPro" id="IPR037438">
    <property type="entry name" value="Talin1/2-RS"/>
</dbReference>
<feature type="domain" description="I/LWEQ" evidence="4">
    <location>
        <begin position="931"/>
        <end position="1188"/>
    </location>
</feature>
<dbReference type="InterPro" id="IPR054060">
    <property type="entry name" value="TLN1-like_RS"/>
</dbReference>
<dbReference type="SUPFAM" id="SSF47220">
    <property type="entry name" value="alpha-catenin/vinculin-like"/>
    <property type="match status" value="4"/>
</dbReference>
<dbReference type="AlphaFoldDB" id="A0AAD9N0Z1"/>
<name>A0AAD9N0Z1_9ANNE</name>
<dbReference type="InterPro" id="IPR054082">
    <property type="entry name" value="Talin_IBS2B"/>
</dbReference>
<dbReference type="InterPro" id="IPR035964">
    <property type="entry name" value="I/LWEQ_dom_sf"/>
</dbReference>
<dbReference type="Gene3D" id="1.20.1420.10">
    <property type="entry name" value="Talin, central domain"/>
    <property type="match status" value="5"/>
</dbReference>
<accession>A0AAD9N0Z1</accession>
<dbReference type="GO" id="GO:0005178">
    <property type="term" value="F:integrin binding"/>
    <property type="evidence" value="ECO:0007669"/>
    <property type="project" value="TreeGrafter"/>
</dbReference>
<dbReference type="PANTHER" id="PTHR19981:SF1">
    <property type="entry name" value="RHEA, ISOFORM B"/>
    <property type="match status" value="1"/>
</dbReference>
<dbReference type="GO" id="GO:0051015">
    <property type="term" value="F:actin filament binding"/>
    <property type="evidence" value="ECO:0007669"/>
    <property type="project" value="InterPro"/>
</dbReference>
<dbReference type="Pfam" id="PF01608">
    <property type="entry name" value="I_LWEQ"/>
    <property type="match status" value="1"/>
</dbReference>
<dbReference type="SMART" id="SM00307">
    <property type="entry name" value="ILWEQ"/>
    <property type="match status" value="1"/>
</dbReference>
<dbReference type="GO" id="GO:0098609">
    <property type="term" value="P:cell-cell adhesion"/>
    <property type="evidence" value="ECO:0007669"/>
    <property type="project" value="TreeGrafter"/>
</dbReference>
<dbReference type="PANTHER" id="PTHR19981">
    <property type="entry name" value="TALIN"/>
    <property type="match status" value="1"/>
</dbReference>
<dbReference type="Proteomes" id="UP001208570">
    <property type="component" value="Unassembled WGS sequence"/>
</dbReference>
<dbReference type="InterPro" id="IPR015009">
    <property type="entry name" value="Vinculin-bd_dom"/>
</dbReference>
<dbReference type="FunFam" id="1.20.1420.10:FF:000002">
    <property type="entry name" value="Talin 2"/>
    <property type="match status" value="1"/>
</dbReference>
<dbReference type="Pfam" id="PF21865">
    <property type="entry name" value="TLN1-like_RS"/>
    <property type="match status" value="2"/>
</dbReference>
<dbReference type="GO" id="GO:0005737">
    <property type="term" value="C:cytoplasm"/>
    <property type="evidence" value="ECO:0007669"/>
    <property type="project" value="UniProtKB-SubCell"/>
</dbReference>
<feature type="compositionally biased region" description="Basic and acidic residues" evidence="3">
    <location>
        <begin position="1178"/>
        <end position="1191"/>
    </location>
</feature>
<dbReference type="PROSITE" id="PS50945">
    <property type="entry name" value="I_LWEQ"/>
    <property type="match status" value="1"/>
</dbReference>
<dbReference type="GO" id="GO:0030036">
    <property type="term" value="P:actin cytoskeleton organization"/>
    <property type="evidence" value="ECO:0007669"/>
    <property type="project" value="TreeGrafter"/>
</dbReference>
<protein>
    <recommendedName>
        <fullName evidence="4">I/LWEQ domain-containing protein</fullName>
    </recommendedName>
</protein>
<dbReference type="GO" id="GO:0005886">
    <property type="term" value="C:plasma membrane"/>
    <property type="evidence" value="ECO:0007669"/>
    <property type="project" value="TreeGrafter"/>
</dbReference>
<dbReference type="FunFam" id="1.20.1410.10:FF:000001">
    <property type="entry name" value="Talin 2"/>
    <property type="match status" value="1"/>
</dbReference>
<comment type="subcellular location">
    <subcellularLocation>
        <location evidence="1">Cytoplasm</location>
    </subcellularLocation>
</comment>